<evidence type="ECO:0000313" key="2">
    <source>
        <dbReference type="EMBL" id="GBN92547.1"/>
    </source>
</evidence>
<feature type="domain" description="SOCS box" evidence="1">
    <location>
        <begin position="383"/>
        <end position="426"/>
    </location>
</feature>
<evidence type="ECO:0000313" key="4">
    <source>
        <dbReference type="Proteomes" id="UP000499080"/>
    </source>
</evidence>
<evidence type="ECO:0000313" key="3">
    <source>
        <dbReference type="EMBL" id="GBN92554.1"/>
    </source>
</evidence>
<sequence>MALREPDFPRRSQHIDVELMDAESIVKCCFVVQKSVTYLDLSVSYHSTLIKKKGLERCLTEIFAPVPGVLSTFFICTKEQLRRILAPDRKILYLYHLDLPNGRERTLRQGRPQNLSLISCSKVYSLRPFPCLYKRNFYRYIQEVVHHSKQKVALIMRLLKPIKSVVFINEYYVLIHYFLEILYSRCTDSNIFVNFMSQIDFREWLLYHTGRRYILESILFHCHKCKYDLLEQMPFCCDPINISMLTGRFDNVAVLLRYRDAPRFAMFPCKDTLEKLSRRPRNPRTREELLQPAFEGLLSSRRLLLLLQIICSFFEGPCIRNMRGVTHATRSEALRLVWRSIPDPYITFDEMTRVCGRRYRITNLRNAHYTYRKAVVFDSYFIQPRTLRQYCRTTIRKSLSDNHKLPEGVDHLGLPTDMKLFLNLLL</sequence>
<evidence type="ECO:0000259" key="1">
    <source>
        <dbReference type="PROSITE" id="PS50225"/>
    </source>
</evidence>
<accession>A0A4Y2SWD2</accession>
<comment type="caution">
    <text evidence="2">The sequence shown here is derived from an EMBL/GenBank/DDBJ whole genome shotgun (WGS) entry which is preliminary data.</text>
</comment>
<dbReference type="InterPro" id="IPR001496">
    <property type="entry name" value="SOCS_box"/>
</dbReference>
<reference evidence="2 4" key="1">
    <citation type="journal article" date="2019" name="Sci. Rep.">
        <title>Orb-weaving spider Araneus ventricosus genome elucidates the spidroin gene catalogue.</title>
        <authorList>
            <person name="Kono N."/>
            <person name="Nakamura H."/>
            <person name="Ohtoshi R."/>
            <person name="Moran D.A.P."/>
            <person name="Shinohara A."/>
            <person name="Yoshida Y."/>
            <person name="Fujiwara M."/>
            <person name="Mori M."/>
            <person name="Tomita M."/>
            <person name="Arakawa K."/>
        </authorList>
    </citation>
    <scope>NUCLEOTIDE SEQUENCE [LARGE SCALE GENOMIC DNA]</scope>
</reference>
<keyword evidence="4" id="KW-1185">Reference proteome</keyword>
<protein>
    <recommendedName>
        <fullName evidence="1">SOCS box domain-containing protein</fullName>
    </recommendedName>
</protein>
<gene>
    <name evidence="2" type="ORF">AVEN_2630_1</name>
    <name evidence="3" type="ORF">AVEN_62969_1</name>
</gene>
<proteinExistence type="predicted"/>
<dbReference type="PROSITE" id="PS50225">
    <property type="entry name" value="SOCS"/>
    <property type="match status" value="1"/>
</dbReference>
<dbReference type="EMBL" id="BGPR01024440">
    <property type="protein sequence ID" value="GBN92547.1"/>
    <property type="molecule type" value="Genomic_DNA"/>
</dbReference>
<name>A0A4Y2SWD2_ARAVE</name>
<dbReference type="Pfam" id="PF07525">
    <property type="entry name" value="SOCS_box"/>
    <property type="match status" value="1"/>
</dbReference>
<organism evidence="2 4">
    <name type="scientific">Araneus ventricosus</name>
    <name type="common">Orbweaver spider</name>
    <name type="synonym">Epeira ventricosa</name>
    <dbReference type="NCBI Taxonomy" id="182803"/>
    <lineage>
        <taxon>Eukaryota</taxon>
        <taxon>Metazoa</taxon>
        <taxon>Ecdysozoa</taxon>
        <taxon>Arthropoda</taxon>
        <taxon>Chelicerata</taxon>
        <taxon>Arachnida</taxon>
        <taxon>Araneae</taxon>
        <taxon>Araneomorphae</taxon>
        <taxon>Entelegynae</taxon>
        <taxon>Araneoidea</taxon>
        <taxon>Araneidae</taxon>
        <taxon>Araneus</taxon>
    </lineage>
</organism>
<dbReference type="AlphaFoldDB" id="A0A4Y2SWD2"/>
<dbReference type="Proteomes" id="UP000499080">
    <property type="component" value="Unassembled WGS sequence"/>
</dbReference>
<dbReference type="SMART" id="SM00969">
    <property type="entry name" value="SOCS_box"/>
    <property type="match status" value="1"/>
</dbReference>
<dbReference type="OrthoDB" id="6414312at2759"/>
<dbReference type="EMBL" id="BGPR01024444">
    <property type="protein sequence ID" value="GBN92554.1"/>
    <property type="molecule type" value="Genomic_DNA"/>
</dbReference>